<keyword evidence="4" id="KW-0560">Oxidoreductase</keyword>
<evidence type="ECO:0000256" key="3">
    <source>
        <dbReference type="ARBA" id="ARBA00022827"/>
    </source>
</evidence>
<dbReference type="AlphaFoldDB" id="A0A7S0GZP3"/>
<dbReference type="GO" id="GO:0016614">
    <property type="term" value="F:oxidoreductase activity, acting on CH-OH group of donors"/>
    <property type="evidence" value="ECO:0007669"/>
    <property type="project" value="InterPro"/>
</dbReference>
<feature type="domain" description="Glucose-methanol-choline oxidoreductase C-terminal" evidence="6">
    <location>
        <begin position="289"/>
        <end position="428"/>
    </location>
</feature>
<evidence type="ECO:0000313" key="7">
    <source>
        <dbReference type="EMBL" id="CAD8451144.1"/>
    </source>
</evidence>
<evidence type="ECO:0000256" key="4">
    <source>
        <dbReference type="ARBA" id="ARBA00023002"/>
    </source>
</evidence>
<evidence type="ECO:0000256" key="2">
    <source>
        <dbReference type="ARBA" id="ARBA00022630"/>
    </source>
</evidence>
<evidence type="ECO:0000259" key="5">
    <source>
        <dbReference type="Pfam" id="PF00732"/>
    </source>
</evidence>
<reference evidence="7" key="1">
    <citation type="submission" date="2021-01" db="EMBL/GenBank/DDBJ databases">
        <authorList>
            <person name="Corre E."/>
            <person name="Pelletier E."/>
            <person name="Niang G."/>
            <person name="Scheremetjew M."/>
            <person name="Finn R."/>
            <person name="Kale V."/>
            <person name="Holt S."/>
            <person name="Cochrane G."/>
            <person name="Meng A."/>
            <person name="Brown T."/>
            <person name="Cohen L."/>
        </authorList>
    </citation>
    <scope>NUCLEOTIDE SEQUENCE</scope>
    <source>
        <strain evidence="7">CCMP2058</strain>
    </source>
</reference>
<dbReference type="InterPro" id="IPR036188">
    <property type="entry name" value="FAD/NAD-bd_sf"/>
</dbReference>
<dbReference type="PANTHER" id="PTHR46056">
    <property type="entry name" value="LONG-CHAIN-ALCOHOL OXIDASE"/>
    <property type="match status" value="1"/>
</dbReference>
<dbReference type="GO" id="GO:0050660">
    <property type="term" value="F:flavin adenine dinucleotide binding"/>
    <property type="evidence" value="ECO:0007669"/>
    <property type="project" value="InterPro"/>
</dbReference>
<comment type="similarity">
    <text evidence="1">Belongs to the GMC oxidoreductase family.</text>
</comment>
<dbReference type="Pfam" id="PF00732">
    <property type="entry name" value="GMC_oxred_N"/>
    <property type="match status" value="1"/>
</dbReference>
<evidence type="ECO:0000259" key="6">
    <source>
        <dbReference type="Pfam" id="PF05199"/>
    </source>
</evidence>
<evidence type="ECO:0000256" key="1">
    <source>
        <dbReference type="ARBA" id="ARBA00010790"/>
    </source>
</evidence>
<dbReference type="Pfam" id="PF05199">
    <property type="entry name" value="GMC_oxred_C"/>
    <property type="match status" value="1"/>
</dbReference>
<dbReference type="EMBL" id="HBEM01015674">
    <property type="protein sequence ID" value="CAD8451144.1"/>
    <property type="molecule type" value="Transcribed_RNA"/>
</dbReference>
<proteinExistence type="inferred from homology"/>
<evidence type="ECO:0008006" key="8">
    <source>
        <dbReference type="Google" id="ProtNLM"/>
    </source>
</evidence>
<gene>
    <name evidence="7" type="ORF">LAMO00422_LOCUS10821</name>
</gene>
<dbReference type="InterPro" id="IPR007867">
    <property type="entry name" value="GMC_OxRtase_C"/>
</dbReference>
<keyword evidence="3" id="KW-0274">FAD</keyword>
<organism evidence="7">
    <name type="scientific">Amorphochlora amoebiformis</name>
    <dbReference type="NCBI Taxonomy" id="1561963"/>
    <lineage>
        <taxon>Eukaryota</taxon>
        <taxon>Sar</taxon>
        <taxon>Rhizaria</taxon>
        <taxon>Cercozoa</taxon>
        <taxon>Chlorarachniophyceae</taxon>
        <taxon>Amorphochlora</taxon>
    </lineage>
</organism>
<dbReference type="SUPFAM" id="SSF51905">
    <property type="entry name" value="FAD/NAD(P)-binding domain"/>
    <property type="match status" value="1"/>
</dbReference>
<protein>
    <recommendedName>
        <fullName evidence="8">Long-chain-alcohol oxidase</fullName>
    </recommendedName>
</protein>
<dbReference type="InterPro" id="IPR000172">
    <property type="entry name" value="GMC_OxRdtase_N"/>
</dbReference>
<dbReference type="PANTHER" id="PTHR46056:SF12">
    <property type="entry name" value="LONG-CHAIN-ALCOHOL OXIDASE"/>
    <property type="match status" value="1"/>
</dbReference>
<keyword evidence="2" id="KW-0285">Flavoprotein</keyword>
<feature type="domain" description="Glucose-methanol-choline oxidoreductase N-terminal" evidence="5">
    <location>
        <begin position="4"/>
        <end position="206"/>
    </location>
</feature>
<sequence>MLTEDGAINILAGNALGGGGTVNWFCSLDTPHYVRDEWSNKYGLKHFESPKFAKHLLSAKNLLGVQTSHVIHNKANNVLLKGCKELGFHCETAPQQGYPTGDENLCCMGSKRGERQGMLGSLLYDAAKTGNLRVFYECRANSVLTTTIGGKKKAIGVDAVSRSKHPITLRSKIVVSACGSLHTPLLLRRSGLVNKHIGRNLRLHPVTGVYAQFKEEINAFEGAPMTTVSNVVANLDGKGYGARLEVPSIHPSLMASSLNWRGAAAAKADMLKALRFSLLIVLTRDSGSGRVYSDAKHQPRIEYSLRRKDANHMIKGVEMACRVLMAAGAEVIHTVQSGIEAYHCTDQGVADPTFHKWIKRVKQVGPKPNQCPLFSAHQMGTCKMGINPTQGGVKPSGETWEVDGLYVCDTSVFPTPSGTNPMVTVAAVTYGISQNLRLALARLKRATVDLRSKL</sequence>
<dbReference type="Gene3D" id="3.50.50.60">
    <property type="entry name" value="FAD/NAD(P)-binding domain"/>
    <property type="match status" value="2"/>
</dbReference>
<accession>A0A7S0GZP3</accession>
<name>A0A7S0GZP3_9EUKA</name>